<keyword evidence="3" id="KW-1185">Reference proteome</keyword>
<evidence type="ECO:0000313" key="3">
    <source>
        <dbReference type="Proteomes" id="UP000006039"/>
    </source>
</evidence>
<reference evidence="2" key="4">
    <citation type="journal article" date="2015" name="G3 (Bethesda)">
        <title>Genome sequences of three phytopathogenic species of the Magnaporthaceae family of fungi.</title>
        <authorList>
            <person name="Okagaki L.H."/>
            <person name="Nunes C.C."/>
            <person name="Sailsbery J."/>
            <person name="Clay B."/>
            <person name="Brown D."/>
            <person name="John T."/>
            <person name="Oh Y."/>
            <person name="Young N."/>
            <person name="Fitzgerald M."/>
            <person name="Haas B.J."/>
            <person name="Zeng Q."/>
            <person name="Young S."/>
            <person name="Adiconis X."/>
            <person name="Fan L."/>
            <person name="Levin J.Z."/>
            <person name="Mitchell T.K."/>
            <person name="Okubara P.A."/>
            <person name="Farman M.L."/>
            <person name="Kohn L.M."/>
            <person name="Birren B."/>
            <person name="Ma L.-J."/>
            <person name="Dean R.A."/>
        </authorList>
    </citation>
    <scope>NUCLEOTIDE SEQUENCE</scope>
    <source>
        <strain evidence="2">R3-111a-1</strain>
    </source>
</reference>
<dbReference type="EMBL" id="GL385397">
    <property type="protein sequence ID" value="EJT76856.1"/>
    <property type="molecule type" value="Genomic_DNA"/>
</dbReference>
<dbReference type="STRING" id="644352.J3NZS3"/>
<dbReference type="EnsemblFungi" id="EJT76856">
    <property type="protein sequence ID" value="EJT76856"/>
    <property type="gene ID" value="GGTG_06770"/>
</dbReference>
<dbReference type="GeneID" id="20347228"/>
<accession>J3NZS3</accession>
<reference evidence="3" key="1">
    <citation type="submission" date="2010-07" db="EMBL/GenBank/DDBJ databases">
        <title>The genome sequence of Gaeumannomyces graminis var. tritici strain R3-111a-1.</title>
        <authorList>
            <consortium name="The Broad Institute Genome Sequencing Platform"/>
            <person name="Ma L.-J."/>
            <person name="Dead R."/>
            <person name="Young S."/>
            <person name="Zeng Q."/>
            <person name="Koehrsen M."/>
            <person name="Alvarado L."/>
            <person name="Berlin A."/>
            <person name="Chapman S.B."/>
            <person name="Chen Z."/>
            <person name="Freedman E."/>
            <person name="Gellesch M."/>
            <person name="Goldberg J."/>
            <person name="Griggs A."/>
            <person name="Gujja S."/>
            <person name="Heilman E.R."/>
            <person name="Heiman D."/>
            <person name="Hepburn T."/>
            <person name="Howarth C."/>
            <person name="Jen D."/>
            <person name="Larson L."/>
            <person name="Mehta T."/>
            <person name="Neiman D."/>
            <person name="Pearson M."/>
            <person name="Roberts A."/>
            <person name="Saif S."/>
            <person name="Shea T."/>
            <person name="Shenoy N."/>
            <person name="Sisk P."/>
            <person name="Stolte C."/>
            <person name="Sykes S."/>
            <person name="Walk T."/>
            <person name="White J."/>
            <person name="Yandava C."/>
            <person name="Haas B."/>
            <person name="Nusbaum C."/>
            <person name="Birren B."/>
        </authorList>
    </citation>
    <scope>NUCLEOTIDE SEQUENCE [LARGE SCALE GENOMIC DNA]</scope>
    <source>
        <strain evidence="3">R3-111a-1</strain>
    </source>
</reference>
<dbReference type="RefSeq" id="XP_009222856.1">
    <property type="nucleotide sequence ID" value="XM_009224592.1"/>
</dbReference>
<proteinExistence type="predicted"/>
<gene>
    <name evidence="2" type="primary">20347228</name>
    <name evidence="1" type="ORF">GGTG_06770</name>
</gene>
<name>J3NZS3_GAET3</name>
<dbReference type="eggNOG" id="ENOG502SRN0">
    <property type="taxonomic scope" value="Eukaryota"/>
</dbReference>
<reference evidence="2" key="5">
    <citation type="submission" date="2018-04" db="UniProtKB">
        <authorList>
            <consortium name="EnsemblFungi"/>
        </authorList>
    </citation>
    <scope>IDENTIFICATION</scope>
    <source>
        <strain evidence="2">R3-111a-1</strain>
    </source>
</reference>
<dbReference type="InterPro" id="IPR046670">
    <property type="entry name" value="DUF6540"/>
</dbReference>
<dbReference type="OrthoDB" id="4135672at2759"/>
<protein>
    <submittedName>
        <fullName evidence="1 2">Uncharacterized protein</fullName>
    </submittedName>
</protein>
<dbReference type="Proteomes" id="UP000006039">
    <property type="component" value="Unassembled WGS sequence"/>
</dbReference>
<evidence type="ECO:0000313" key="1">
    <source>
        <dbReference type="EMBL" id="EJT76856.1"/>
    </source>
</evidence>
<dbReference type="HOGENOM" id="CLU_103863_0_0_1"/>
<dbReference type="VEuPathDB" id="FungiDB:GGTG_06770"/>
<reference evidence="1" key="3">
    <citation type="submission" date="2010-09" db="EMBL/GenBank/DDBJ databases">
        <title>Annotation of Gaeumannomyces graminis var. tritici R3-111a-1.</title>
        <authorList>
            <consortium name="The Broad Institute Genome Sequencing Platform"/>
            <person name="Ma L.-J."/>
            <person name="Dead R."/>
            <person name="Young S.K."/>
            <person name="Zeng Q."/>
            <person name="Gargeya S."/>
            <person name="Fitzgerald M."/>
            <person name="Haas B."/>
            <person name="Abouelleil A."/>
            <person name="Alvarado L."/>
            <person name="Arachchi H.M."/>
            <person name="Berlin A."/>
            <person name="Brown A."/>
            <person name="Chapman S.B."/>
            <person name="Chen Z."/>
            <person name="Dunbar C."/>
            <person name="Freedman E."/>
            <person name="Gearin G."/>
            <person name="Gellesch M."/>
            <person name="Goldberg J."/>
            <person name="Griggs A."/>
            <person name="Gujja S."/>
            <person name="Heiman D."/>
            <person name="Howarth C."/>
            <person name="Larson L."/>
            <person name="Lui A."/>
            <person name="MacDonald P.J.P."/>
            <person name="Mehta T."/>
            <person name="Montmayeur A."/>
            <person name="Murphy C."/>
            <person name="Neiman D."/>
            <person name="Pearson M."/>
            <person name="Priest M."/>
            <person name="Roberts A."/>
            <person name="Saif S."/>
            <person name="Shea T."/>
            <person name="Shenoy N."/>
            <person name="Sisk P."/>
            <person name="Stolte C."/>
            <person name="Sykes S."/>
            <person name="Yandava C."/>
            <person name="Wortman J."/>
            <person name="Nusbaum C."/>
            <person name="Birren B."/>
        </authorList>
    </citation>
    <scope>NUCLEOTIDE SEQUENCE</scope>
    <source>
        <strain evidence="1">R3-111a-1</strain>
    </source>
</reference>
<organism evidence="1">
    <name type="scientific">Gaeumannomyces tritici (strain R3-111a-1)</name>
    <name type="common">Wheat and barley take-all root rot fungus</name>
    <name type="synonym">Gaeumannomyces graminis var. tritici</name>
    <dbReference type="NCBI Taxonomy" id="644352"/>
    <lineage>
        <taxon>Eukaryota</taxon>
        <taxon>Fungi</taxon>
        <taxon>Dikarya</taxon>
        <taxon>Ascomycota</taxon>
        <taxon>Pezizomycotina</taxon>
        <taxon>Sordariomycetes</taxon>
        <taxon>Sordariomycetidae</taxon>
        <taxon>Magnaporthales</taxon>
        <taxon>Magnaporthaceae</taxon>
        <taxon>Gaeumannomyces</taxon>
    </lineage>
</organism>
<dbReference type="Pfam" id="PF20174">
    <property type="entry name" value="DUF6540"/>
    <property type="match status" value="1"/>
</dbReference>
<reference evidence="1" key="2">
    <citation type="submission" date="2010-07" db="EMBL/GenBank/DDBJ databases">
        <authorList>
            <consortium name="The Broad Institute Genome Sequencing Platform"/>
            <consortium name="Broad Institute Genome Sequencing Center for Infectious Disease"/>
            <person name="Ma L.-J."/>
            <person name="Dead R."/>
            <person name="Young S."/>
            <person name="Zeng Q."/>
            <person name="Koehrsen M."/>
            <person name="Alvarado L."/>
            <person name="Berlin A."/>
            <person name="Chapman S.B."/>
            <person name="Chen Z."/>
            <person name="Freedman E."/>
            <person name="Gellesch M."/>
            <person name="Goldberg J."/>
            <person name="Griggs A."/>
            <person name="Gujja S."/>
            <person name="Heilman E.R."/>
            <person name="Heiman D."/>
            <person name="Hepburn T."/>
            <person name="Howarth C."/>
            <person name="Jen D."/>
            <person name="Larson L."/>
            <person name="Mehta T."/>
            <person name="Neiman D."/>
            <person name="Pearson M."/>
            <person name="Roberts A."/>
            <person name="Saif S."/>
            <person name="Shea T."/>
            <person name="Shenoy N."/>
            <person name="Sisk P."/>
            <person name="Stolte C."/>
            <person name="Sykes S."/>
            <person name="Walk T."/>
            <person name="White J."/>
            <person name="Yandava C."/>
            <person name="Haas B."/>
            <person name="Nusbaum C."/>
            <person name="Birren B."/>
        </authorList>
    </citation>
    <scope>NUCLEOTIDE SEQUENCE</scope>
    <source>
        <strain evidence="1">R3-111a-1</strain>
    </source>
</reference>
<sequence>MEPPAPPQQQQQQQQHAVYLVKSRVGLPDPDMPGPRYHHVIFVETNVQDRSGVKFHVVGDITSSGGMTYESRAAAAPERARWDALLRGLPTPPRQKAFNAATGRAELVKAWVPGVVFYEPGEARHVPWKCTEWTNEHALPALWAAGFIVGGEVLAGSAAASSPV</sequence>
<evidence type="ECO:0000313" key="2">
    <source>
        <dbReference type="EnsemblFungi" id="EJT76856"/>
    </source>
</evidence>
<dbReference type="AlphaFoldDB" id="J3NZS3"/>